<protein>
    <submittedName>
        <fullName evidence="1">Uncharacterized protein</fullName>
    </submittedName>
</protein>
<evidence type="ECO:0000313" key="2">
    <source>
        <dbReference type="Proteomes" id="UP000092460"/>
    </source>
</evidence>
<keyword evidence="2" id="KW-1185">Reference proteome</keyword>
<reference evidence="2" key="1">
    <citation type="submission" date="2015-01" db="EMBL/GenBank/DDBJ databases">
        <authorList>
            <person name="Aksoy S."/>
            <person name="Warren W."/>
            <person name="Wilson R.K."/>
        </authorList>
    </citation>
    <scope>NUCLEOTIDE SEQUENCE [LARGE SCALE GENOMIC DNA]</scope>
    <source>
        <strain evidence="2">IAEA</strain>
    </source>
</reference>
<sequence>MNKVSLSPWNYVYLIAALSQASGVSTAGKFSVLKSTLETFVAGTYSVGVTSILGFVSSLDPGMFECFERSASGELGFEYYKEEAEVKQQALVGLRKQSDYL</sequence>
<dbReference type="EMBL" id="JXJN01010941">
    <property type="status" value="NOT_ANNOTATED_CDS"/>
    <property type="molecule type" value="Genomic_DNA"/>
</dbReference>
<organism evidence="1 2">
    <name type="scientific">Glossina palpalis gambiensis</name>
    <dbReference type="NCBI Taxonomy" id="67801"/>
    <lineage>
        <taxon>Eukaryota</taxon>
        <taxon>Metazoa</taxon>
        <taxon>Ecdysozoa</taxon>
        <taxon>Arthropoda</taxon>
        <taxon>Hexapoda</taxon>
        <taxon>Insecta</taxon>
        <taxon>Pterygota</taxon>
        <taxon>Neoptera</taxon>
        <taxon>Endopterygota</taxon>
        <taxon>Diptera</taxon>
        <taxon>Brachycera</taxon>
        <taxon>Muscomorpha</taxon>
        <taxon>Hippoboscoidea</taxon>
        <taxon>Glossinidae</taxon>
        <taxon>Glossina</taxon>
    </lineage>
</organism>
<dbReference type="VEuPathDB" id="VectorBase:GPPI023880"/>
<dbReference type="Proteomes" id="UP000092460">
    <property type="component" value="Unassembled WGS sequence"/>
</dbReference>
<proteinExistence type="predicted"/>
<accession>A0A1B0BAF0</accession>
<dbReference type="AlphaFoldDB" id="A0A1B0BAF0"/>
<reference evidence="1" key="2">
    <citation type="submission" date="2020-05" db="UniProtKB">
        <authorList>
            <consortium name="EnsemblMetazoa"/>
        </authorList>
    </citation>
    <scope>IDENTIFICATION</scope>
    <source>
        <strain evidence="1">IAEA</strain>
    </source>
</reference>
<name>A0A1B0BAF0_9MUSC</name>
<dbReference type="EnsemblMetazoa" id="GPPI023880-RA">
    <property type="protein sequence ID" value="GPPI023880-PA"/>
    <property type="gene ID" value="GPPI023880"/>
</dbReference>
<evidence type="ECO:0000313" key="1">
    <source>
        <dbReference type="EnsemblMetazoa" id="GPPI023880-PA"/>
    </source>
</evidence>